<reference evidence="1" key="1">
    <citation type="journal article" date="2020" name="Virus Evol.">
        <title>Analysis of the virome associated to grapevine downy mildew lesions reveals new mycovirus lineages.</title>
        <authorList>
            <person name="Chiapello M."/>
            <person name="Rodriguez-Romero J."/>
            <person name="Ayllon M.A."/>
            <person name="Turina M."/>
        </authorList>
    </citation>
    <scope>NUCLEOTIDE SEQUENCE</scope>
    <source>
        <strain evidence="1">DMS10_DN26201</strain>
    </source>
</reference>
<proteinExistence type="predicted"/>
<name>A0A6B9QQK6_9VIRU</name>
<organism evidence="1">
    <name type="scientific">Plasmopara viticola lesion associated polymycovirus 2</name>
    <dbReference type="NCBI Taxonomy" id="2695349"/>
    <lineage>
        <taxon>Viruses</taxon>
        <taxon>Riboviria</taxon>
    </lineage>
</organism>
<accession>A0A6B9QQK6</accession>
<evidence type="ECO:0000313" key="1">
    <source>
        <dbReference type="EMBL" id="QHG11071.1"/>
    </source>
</evidence>
<dbReference type="InterPro" id="IPR058041">
    <property type="entry name" value="CcFV1_CP"/>
</dbReference>
<dbReference type="Pfam" id="PF25660">
    <property type="entry name" value="CcFV1_CP"/>
    <property type="match status" value="1"/>
</dbReference>
<dbReference type="EMBL" id="MN557033">
    <property type="protein sequence ID" value="QHG11071.1"/>
    <property type="molecule type" value="Genomic_RNA"/>
</dbReference>
<protein>
    <submittedName>
        <fullName evidence="1">PAS-rich protein</fullName>
    </submittedName>
</protein>
<sequence>MSLSSIVSKENAKKLLILTPGDIEIITKLTSLSIKPVDVPQILQDIADGKSRNDLPMIGIPKPVVIQAYSFLRDKQQFGHYNISSVTATELLDLLERDPDAASKGIHDIVQAKLKVDKSPKAVHVTLAGMPGKPGGASNSGPTGDGGASVLADEIASNSSIYGCYKKFDPELTGRSGAQAYAVHLGNDLFVLGQSKKVCIAAARIVRVKGRHDPLIRPYTYYWRLESSPRGCDDIPSSVFDGKLHFVADTPPRGSPASSKTVAHGRSG</sequence>